<protein>
    <submittedName>
        <fullName evidence="1">Uncharacterized protein</fullName>
    </submittedName>
</protein>
<name>A0A238U707_9FLAO</name>
<evidence type="ECO:0000313" key="1">
    <source>
        <dbReference type="EMBL" id="SNR14963.1"/>
    </source>
</evidence>
<sequence length="106" mass="12523">MSCVILLTHFIVFFHTIKHNYHSSSDKEIDEVIVKIEFRKSNHTDEECLICDTYLDLDIKKSFSKLVSSFSIHFFSKEIFLLENSLDSIILYLKQSRSPPNFIQYI</sequence>
<keyword evidence="2" id="KW-1185">Reference proteome</keyword>
<proteinExistence type="predicted"/>
<accession>A0A238U707</accession>
<reference evidence="1 2" key="1">
    <citation type="submission" date="2017-07" db="EMBL/GenBank/DDBJ databases">
        <authorList>
            <person name="Sun Z.S."/>
            <person name="Albrecht U."/>
            <person name="Echele G."/>
            <person name="Lee C.C."/>
        </authorList>
    </citation>
    <scope>NUCLEOTIDE SEQUENCE [LARGE SCALE GENOMIC DNA]</scope>
    <source>
        <strain evidence="2">type strain: KCTC 22618</strain>
    </source>
</reference>
<dbReference type="Proteomes" id="UP000215214">
    <property type="component" value="Chromosome TJEJU"/>
</dbReference>
<dbReference type="EMBL" id="LT899436">
    <property type="protein sequence ID" value="SNR14963.1"/>
    <property type="molecule type" value="Genomic_DNA"/>
</dbReference>
<organism evidence="1 2">
    <name type="scientific">Tenacibaculum jejuense</name>
    <dbReference type="NCBI Taxonomy" id="584609"/>
    <lineage>
        <taxon>Bacteria</taxon>
        <taxon>Pseudomonadati</taxon>
        <taxon>Bacteroidota</taxon>
        <taxon>Flavobacteriia</taxon>
        <taxon>Flavobacteriales</taxon>
        <taxon>Flavobacteriaceae</taxon>
        <taxon>Tenacibaculum</taxon>
    </lineage>
</organism>
<evidence type="ECO:0000313" key="2">
    <source>
        <dbReference type="Proteomes" id="UP000215214"/>
    </source>
</evidence>
<gene>
    <name evidence="1" type="ORF">TJEJU_1215</name>
</gene>
<dbReference type="KEGG" id="tje:TJEJU_1215"/>
<dbReference type="AlphaFoldDB" id="A0A238U707"/>